<comment type="caution">
    <text evidence="1">The sequence shown here is derived from an EMBL/GenBank/DDBJ whole genome shotgun (WGS) entry which is preliminary data.</text>
</comment>
<dbReference type="EMBL" id="JABXBU010002231">
    <property type="protein sequence ID" value="KAF8764902.1"/>
    <property type="molecule type" value="Genomic_DNA"/>
</dbReference>
<keyword evidence="2" id="KW-1185">Reference proteome</keyword>
<gene>
    <name evidence="1" type="ORF">HNY73_022933</name>
</gene>
<name>A0A8T0E2I7_ARGBR</name>
<proteinExistence type="predicted"/>
<evidence type="ECO:0000313" key="1">
    <source>
        <dbReference type="EMBL" id="KAF8764902.1"/>
    </source>
</evidence>
<accession>A0A8T0E2I7</accession>
<organism evidence="1 2">
    <name type="scientific">Argiope bruennichi</name>
    <name type="common">Wasp spider</name>
    <name type="synonym">Aranea bruennichi</name>
    <dbReference type="NCBI Taxonomy" id="94029"/>
    <lineage>
        <taxon>Eukaryota</taxon>
        <taxon>Metazoa</taxon>
        <taxon>Ecdysozoa</taxon>
        <taxon>Arthropoda</taxon>
        <taxon>Chelicerata</taxon>
        <taxon>Arachnida</taxon>
        <taxon>Araneae</taxon>
        <taxon>Araneomorphae</taxon>
        <taxon>Entelegynae</taxon>
        <taxon>Araneoidea</taxon>
        <taxon>Araneidae</taxon>
        <taxon>Argiope</taxon>
    </lineage>
</organism>
<reference evidence="1" key="1">
    <citation type="journal article" date="2020" name="bioRxiv">
        <title>Chromosome-level reference genome of the European wasp spider Argiope bruennichi: a resource for studies on range expansion and evolutionary adaptation.</title>
        <authorList>
            <person name="Sheffer M.M."/>
            <person name="Hoppe A."/>
            <person name="Krehenwinkel H."/>
            <person name="Uhl G."/>
            <person name="Kuss A.W."/>
            <person name="Jensen L."/>
            <person name="Jensen C."/>
            <person name="Gillespie R.G."/>
            <person name="Hoff K.J."/>
            <person name="Prost S."/>
        </authorList>
    </citation>
    <scope>NUCLEOTIDE SEQUENCE</scope>
</reference>
<dbReference type="AlphaFoldDB" id="A0A8T0E2I7"/>
<sequence>MLHQSGPNVFLKCGRKRYFAKFESVEDFSVTYLCCPQDRWDIRRRLRQRIGVLRSIYTSESCRWGTMLGGDIYVCGGGQHKRIN</sequence>
<protein>
    <submittedName>
        <fullName evidence="1">Uncharacterized protein</fullName>
    </submittedName>
</protein>
<reference evidence="1" key="2">
    <citation type="submission" date="2020-06" db="EMBL/GenBank/DDBJ databases">
        <authorList>
            <person name="Sheffer M."/>
        </authorList>
    </citation>
    <scope>NUCLEOTIDE SEQUENCE</scope>
</reference>
<evidence type="ECO:0000313" key="2">
    <source>
        <dbReference type="Proteomes" id="UP000807504"/>
    </source>
</evidence>
<dbReference type="Proteomes" id="UP000807504">
    <property type="component" value="Unassembled WGS sequence"/>
</dbReference>